<dbReference type="VEuPathDB" id="TriTrypDB:TM35_000074480"/>
<dbReference type="GO" id="GO:0005634">
    <property type="term" value="C:nucleus"/>
    <property type="evidence" value="ECO:0007669"/>
    <property type="project" value="InterPro"/>
</dbReference>
<feature type="region of interest" description="Disordered" evidence="1">
    <location>
        <begin position="433"/>
        <end position="462"/>
    </location>
</feature>
<sequence>MSIAKKKKLARRQRHEELKERGRLIQARLRATADEEIEYVLPDDDSDVDGISSSTTTAGVVGSGNGDGAQSNNNENANEEEDEDRVHLPSVNVNDTQKKSGASTRRRTKVSWETLKLTVAERYGPEVAAVVSEHDGNAEDPYFTVLMKSVRNTVPVPRHWSQLRAFLSNQADRERATDIVPPEIAALGVERIRATRDKKANPDQIAFVTCFLSGTPLSRRRFHVVLSPFGDVFHEGKWLPRTLVEPGRLSARLRAALGMTAHAPPPWLYGMQAMRRLPPAYPALRVPGLNAPIPPGAQWGSGEGQWGQPPRNENNTFLFPGVMEEAAAEEVPHVYWGTVPPLVTSTTNTATTTTGTLSSAATTQQQQNVPPPPPPQNMATTGAKPVINPVPFHPQAYTPATAMRYVPTVPQEYVRVQDSTMGATVALGSVLVPKTAAGPTPPVAPSQVPDKRPVPPRPPTKF</sequence>
<dbReference type="EMBL" id="NBCO01000007">
    <property type="protein sequence ID" value="ORC91024.1"/>
    <property type="molecule type" value="Genomic_DNA"/>
</dbReference>
<dbReference type="RefSeq" id="XP_028885090.1">
    <property type="nucleotide sequence ID" value="XM_029023894.1"/>
</dbReference>
<dbReference type="Pfam" id="PF04037">
    <property type="entry name" value="DUF382"/>
    <property type="match status" value="1"/>
</dbReference>
<feature type="region of interest" description="Disordered" evidence="1">
    <location>
        <begin position="346"/>
        <end position="386"/>
    </location>
</feature>
<dbReference type="AlphaFoldDB" id="A0A1X0P248"/>
<reference evidence="3 4" key="1">
    <citation type="submission" date="2017-03" db="EMBL/GenBank/DDBJ databases">
        <title>An alternative strategy for trypanosome survival in the mammalian bloodstream revealed through genome and transcriptome analysis of the ubiquitous bovine parasite Trypanosoma (Megatrypanum) theileri.</title>
        <authorList>
            <person name="Kelly S."/>
            <person name="Ivens A."/>
            <person name="Mott A."/>
            <person name="O'Neill E."/>
            <person name="Emms D."/>
            <person name="Macleod O."/>
            <person name="Voorheis P."/>
            <person name="Matthews J."/>
            <person name="Matthews K."/>
            <person name="Carrington M."/>
        </authorList>
    </citation>
    <scope>NUCLEOTIDE SEQUENCE [LARGE SCALE GENOMIC DNA]</scope>
    <source>
        <strain evidence="3">Edinburgh</strain>
    </source>
</reference>
<feature type="domain" description="PSP proline-rich" evidence="2">
    <location>
        <begin position="241"/>
        <end position="295"/>
    </location>
</feature>
<evidence type="ECO:0000313" key="4">
    <source>
        <dbReference type="Proteomes" id="UP000192257"/>
    </source>
</evidence>
<feature type="compositionally biased region" description="Polar residues" evidence="1">
    <location>
        <begin position="91"/>
        <end position="103"/>
    </location>
</feature>
<dbReference type="PANTHER" id="PTHR12785">
    <property type="entry name" value="SPLICING FACTOR 3B"/>
    <property type="match status" value="1"/>
</dbReference>
<dbReference type="InterPro" id="IPR052584">
    <property type="entry name" value="U2_snRNP_Complex_Component"/>
</dbReference>
<comment type="caution">
    <text evidence="3">The sequence shown here is derived from an EMBL/GenBank/DDBJ whole genome shotgun (WGS) entry which is preliminary data.</text>
</comment>
<dbReference type="OrthoDB" id="10260794at2759"/>
<gene>
    <name evidence="3" type="ORF">TM35_000074480</name>
</gene>
<dbReference type="SMART" id="SM00581">
    <property type="entry name" value="PSP"/>
    <property type="match status" value="1"/>
</dbReference>
<dbReference type="PANTHER" id="PTHR12785:SF6">
    <property type="entry name" value="SPLICING FACTOR 3B SUBUNIT 2"/>
    <property type="match status" value="1"/>
</dbReference>
<accession>A0A1X0P248</accession>
<feature type="compositionally biased region" description="Low complexity" evidence="1">
    <location>
        <begin position="49"/>
        <end position="60"/>
    </location>
</feature>
<proteinExistence type="predicted"/>
<dbReference type="STRING" id="67003.A0A1X0P248"/>
<feature type="compositionally biased region" description="Basic residues" evidence="1">
    <location>
        <begin position="1"/>
        <end position="13"/>
    </location>
</feature>
<feature type="compositionally biased region" description="Low complexity" evidence="1">
    <location>
        <begin position="346"/>
        <end position="368"/>
    </location>
</feature>
<evidence type="ECO:0000256" key="1">
    <source>
        <dbReference type="SAM" id="MobiDB-lite"/>
    </source>
</evidence>
<organism evidence="3 4">
    <name type="scientific">Trypanosoma theileri</name>
    <dbReference type="NCBI Taxonomy" id="67003"/>
    <lineage>
        <taxon>Eukaryota</taxon>
        <taxon>Discoba</taxon>
        <taxon>Euglenozoa</taxon>
        <taxon>Kinetoplastea</taxon>
        <taxon>Metakinetoplastina</taxon>
        <taxon>Trypanosomatida</taxon>
        <taxon>Trypanosomatidae</taxon>
        <taxon>Trypanosoma</taxon>
    </lineage>
</organism>
<feature type="region of interest" description="Disordered" evidence="1">
    <location>
        <begin position="40"/>
        <end position="107"/>
    </location>
</feature>
<name>A0A1X0P248_9TRYP</name>
<dbReference type="InterPro" id="IPR006568">
    <property type="entry name" value="PSP_pro-rich"/>
</dbReference>
<evidence type="ECO:0000259" key="2">
    <source>
        <dbReference type="SMART" id="SM00581"/>
    </source>
</evidence>
<dbReference type="Pfam" id="PF04046">
    <property type="entry name" value="PSP"/>
    <property type="match status" value="1"/>
</dbReference>
<feature type="region of interest" description="Disordered" evidence="1">
    <location>
        <begin position="1"/>
        <end position="22"/>
    </location>
</feature>
<dbReference type="Proteomes" id="UP000192257">
    <property type="component" value="Unassembled WGS sequence"/>
</dbReference>
<evidence type="ECO:0000313" key="3">
    <source>
        <dbReference type="EMBL" id="ORC91024.1"/>
    </source>
</evidence>
<dbReference type="InterPro" id="IPR007180">
    <property type="entry name" value="DUF382"/>
</dbReference>
<keyword evidence="4" id="KW-1185">Reference proteome</keyword>
<dbReference type="GeneID" id="39983674"/>
<protein>
    <submittedName>
        <fullName evidence="3">Putative spliceosome-associated protein</fullName>
    </submittedName>
</protein>